<feature type="region of interest" description="Disordered" evidence="1">
    <location>
        <begin position="193"/>
        <end position="285"/>
    </location>
</feature>
<comment type="caution">
    <text evidence="4">The sequence shown here is derived from an EMBL/GenBank/DDBJ whole genome shotgun (WGS) entry which is preliminary data.</text>
</comment>
<dbReference type="PANTHER" id="PTHR46219:SF5">
    <property type="entry name" value="SHKT DOMAIN-CONTAINING PROTEIN"/>
    <property type="match status" value="1"/>
</dbReference>
<evidence type="ECO:0000313" key="4">
    <source>
        <dbReference type="EMBL" id="KAK0409294.1"/>
    </source>
</evidence>
<dbReference type="AlphaFoldDB" id="A0AA39LU12"/>
<dbReference type="Pfam" id="PF01549">
    <property type="entry name" value="ShK"/>
    <property type="match status" value="2"/>
</dbReference>
<keyword evidence="5" id="KW-1185">Reference proteome</keyword>
<evidence type="ECO:0000256" key="2">
    <source>
        <dbReference type="SAM" id="SignalP"/>
    </source>
</evidence>
<feature type="region of interest" description="Disordered" evidence="1">
    <location>
        <begin position="52"/>
        <end position="74"/>
    </location>
</feature>
<reference evidence="4" key="1">
    <citation type="submission" date="2023-06" db="EMBL/GenBank/DDBJ databases">
        <title>Genomic analysis of the entomopathogenic nematode Steinernema hermaphroditum.</title>
        <authorList>
            <person name="Schwarz E.M."/>
            <person name="Heppert J.K."/>
            <person name="Baniya A."/>
            <person name="Schwartz H.T."/>
            <person name="Tan C.-H."/>
            <person name="Antoshechkin I."/>
            <person name="Sternberg P.W."/>
            <person name="Goodrich-Blair H."/>
            <person name="Dillman A.R."/>
        </authorList>
    </citation>
    <scope>NUCLEOTIDE SEQUENCE</scope>
    <source>
        <strain evidence="4">PS9179</strain>
        <tissue evidence="4">Whole animal</tissue>
    </source>
</reference>
<proteinExistence type="predicted"/>
<dbReference type="Gene3D" id="1.10.10.1870">
    <property type="entry name" value="ShTK domain-like"/>
    <property type="match status" value="1"/>
</dbReference>
<dbReference type="EMBL" id="JAUCMV010000003">
    <property type="protein sequence ID" value="KAK0409294.1"/>
    <property type="molecule type" value="Genomic_DNA"/>
</dbReference>
<evidence type="ECO:0000256" key="1">
    <source>
        <dbReference type="SAM" id="MobiDB-lite"/>
    </source>
</evidence>
<dbReference type="Proteomes" id="UP001175271">
    <property type="component" value="Unassembled WGS sequence"/>
</dbReference>
<gene>
    <name evidence="4" type="ORF">QR680_004459</name>
</gene>
<feature type="compositionally biased region" description="Low complexity" evidence="1">
    <location>
        <begin position="220"/>
        <end position="251"/>
    </location>
</feature>
<feature type="signal peptide" evidence="2">
    <location>
        <begin position="1"/>
        <end position="17"/>
    </location>
</feature>
<keyword evidence="2" id="KW-0732">Signal</keyword>
<feature type="domain" description="ShKT" evidence="3">
    <location>
        <begin position="114"/>
        <end position="144"/>
    </location>
</feature>
<accession>A0AA39LU12</accession>
<evidence type="ECO:0000313" key="5">
    <source>
        <dbReference type="Proteomes" id="UP001175271"/>
    </source>
</evidence>
<feature type="compositionally biased region" description="Low complexity" evidence="1">
    <location>
        <begin position="63"/>
        <end position="72"/>
    </location>
</feature>
<dbReference type="Gene3D" id="1.10.10.1940">
    <property type="match status" value="1"/>
</dbReference>
<dbReference type="PANTHER" id="PTHR46219">
    <property type="entry name" value="PROTEIN CBG11138"/>
    <property type="match status" value="1"/>
</dbReference>
<sequence length="321" mass="33564">MAASIVLRLALVGSAFAQAPMPELCDKEAPTCMLPGYVCDLTKGECVPSATTTVAPNAPGPRPLSRSPSPASRSRKHLCENKLYYDIMTVQCPKTCGRCPEQKKENGSGGSEICVDRHAPGRVSDCPQRKHLCDDALYRDLMATHHLQIPYHSDSFSRLHRSVAFTCSQSPPPSRFHTSPLGQAMADNYEPLGGPAGGACMPPAPPPPEPMLNATPPPVASTSAAPSVAPSNATSTATGASAVASSTGTVEPTPPPVAKKKAKKEKEKDKTTRTDEDKSVAAPTQPGMTNGQMLCICISSVTCCLCTIGAVVAGTGLALKW</sequence>
<feature type="compositionally biased region" description="Pro residues" evidence="1">
    <location>
        <begin position="202"/>
        <end position="219"/>
    </location>
</feature>
<evidence type="ECO:0000259" key="3">
    <source>
        <dbReference type="Pfam" id="PF01549"/>
    </source>
</evidence>
<protein>
    <recommendedName>
        <fullName evidence="3">ShKT domain-containing protein</fullName>
    </recommendedName>
</protein>
<feature type="compositionally biased region" description="Basic and acidic residues" evidence="1">
    <location>
        <begin position="264"/>
        <end position="279"/>
    </location>
</feature>
<feature type="chain" id="PRO_5041461027" description="ShKT domain-containing protein" evidence="2">
    <location>
        <begin position="18"/>
        <end position="321"/>
    </location>
</feature>
<name>A0AA39LU12_9BILA</name>
<feature type="domain" description="ShKT" evidence="3">
    <location>
        <begin position="75"/>
        <end position="99"/>
    </location>
</feature>
<dbReference type="InterPro" id="IPR003582">
    <property type="entry name" value="ShKT_dom"/>
</dbReference>
<organism evidence="4 5">
    <name type="scientific">Steinernema hermaphroditum</name>
    <dbReference type="NCBI Taxonomy" id="289476"/>
    <lineage>
        <taxon>Eukaryota</taxon>
        <taxon>Metazoa</taxon>
        <taxon>Ecdysozoa</taxon>
        <taxon>Nematoda</taxon>
        <taxon>Chromadorea</taxon>
        <taxon>Rhabditida</taxon>
        <taxon>Tylenchina</taxon>
        <taxon>Panagrolaimomorpha</taxon>
        <taxon>Strongyloidoidea</taxon>
        <taxon>Steinernematidae</taxon>
        <taxon>Steinernema</taxon>
    </lineage>
</organism>